<dbReference type="GO" id="GO:0016787">
    <property type="term" value="F:hydrolase activity"/>
    <property type="evidence" value="ECO:0007669"/>
    <property type="project" value="UniProtKB-KW"/>
</dbReference>
<sequence length="1346" mass="150859">MKSIRNGDQEVVLGAGSFDEEWYVEQYPDVKMLGMDPLEHYLWIGSKIGRLPSPQKTARLQADRIICEDSGSGLPDLFLLRAKPPVSQRALVIWSDDEAAAQNMISSLHPLQTDLDVVLITHERNLASRLALHVPPEVNYVGAVYGHKVCAWQAFFHLVNSGAFAHYATVSWAGFFGDINEGCPSSIGRQPAEWATQSGLYASSFQVLPEELRAGTYAAMSTFMGRVGRKRPDEVDGCPFGSVVVTHPLILKQIPAYRIQPAEIAGDRSGQWLASAVLAAICSEAGLERSTHGQNGALAVQKGPEFKAIAFYLPQFHPINENDRWWGKGFTEWTNVAKARPMFRSHFQPNLPADLGFYDLRTPETQEAQADLASEFGIHGFCYYYYWFAGRKLLNRPIEQMLNSSSPKFPFCVCWANENWSRNWDGQNRHVLLEQSYSLESNRALIGEFIEMMKDSRYIRHNGKPVLLVYRIQVIPNWLETASMWREECRQSGLGDIHLCAVRFGLEELDGQPSDFGVDSFVLFPPHETKRVDVKSEVLDLAPDFHGTIFSYDAVVDGDLERFEAGYPWPVHRGAMLGWDNTARRQYDSRIFVGATPARFHYWLKGIVEQERLHNQNSESLVFINAWNEWAEGTTLEPSVRFGRGYLEAVRSVLGRPEVKRLDTVAARVIDSSPRPSRSGSPRWFDGNIERISGAPTVLVCAHVVSDKLFGGERSFLDVLDALNQLHLNVVVVLPSGNHREYINLVQGKSIGVAIVTYRQWASGRLPDEDIIAELSELIESQSIDLVYANTIVLLEPLIAARRKECRTVVHARELIDRDEHLIKQIGMRPEEIVREVWARADFVVANSLATHDLFFKKGRTFCAPNVVDASGFDMLNEASGEIVFGIISSNIPKKGIADFIDVAWRCQETVPNAKFFVFGPENEYVEEWKKEGLPSNLTFRGYSSNPADALAQINVLLSLSHFAESFGRTIAEAQAARRPVIAYDHGAVSELVEHERTGLLAGYRDIERVAAHVQELASNETLITRMGAAGRSEVVKRNAPTTLRENLWRALEEILGRSLAMRSSAARRTTIIVPVFNAYAEVKGCLDSLAASIDVADARILVIDDGSTDERIRELLAGYSRRQGFHVLINEQNLGYTKTINRGIHWCEEDDVVLLNSDTVVTRGFLDGLRKTARSRAKVGTVTAMGDNAGAFSFPNANEPNPKPDAVAHEKYVASITARSGCLEPVEVPTGSGFCMFIRRELFQEIGHFDEEAFPRGYGEENDFCMRALAAGWVNLISPNTYIFHVRSASFGEEKERLIGSAVDRVIRRYPDYPEKVRKAFNSPEMLRLREVVRDAIKSEFGYQA</sequence>
<dbReference type="CDD" id="cd03801">
    <property type="entry name" value="GT4_PimA-like"/>
    <property type="match status" value="1"/>
</dbReference>
<reference evidence="3 4" key="1">
    <citation type="submission" date="2020-05" db="EMBL/GenBank/DDBJ databases">
        <title>Erythrobacter mangrovi sp. nov., isolated from rhizosphere soil of mangrove plant (Kandelia candel).</title>
        <authorList>
            <person name="Ye Y.H."/>
        </authorList>
    </citation>
    <scope>NUCLEOTIDE SEQUENCE [LARGE SCALE GENOMIC DNA]</scope>
    <source>
        <strain evidence="3 4">EB310</strain>
    </source>
</reference>
<gene>
    <name evidence="3" type="ORF">HQR01_13555</name>
</gene>
<dbReference type="Pfam" id="PF00534">
    <property type="entry name" value="Glycos_transf_1"/>
    <property type="match status" value="1"/>
</dbReference>
<evidence type="ECO:0000259" key="2">
    <source>
        <dbReference type="Pfam" id="PF00535"/>
    </source>
</evidence>
<dbReference type="Gene3D" id="3.20.20.80">
    <property type="entry name" value="Glycosidases"/>
    <property type="match status" value="1"/>
</dbReference>
<evidence type="ECO:0000313" key="4">
    <source>
        <dbReference type="Proteomes" id="UP000504693"/>
    </source>
</evidence>
<dbReference type="Pfam" id="PF00535">
    <property type="entry name" value="Glycos_transf_2"/>
    <property type="match status" value="1"/>
</dbReference>
<dbReference type="Pfam" id="PF14307">
    <property type="entry name" value="Glyco_tran_WbsX"/>
    <property type="match status" value="1"/>
</dbReference>
<dbReference type="InterPro" id="IPR032719">
    <property type="entry name" value="WbsX"/>
</dbReference>
<organism evidence="3 4">
    <name type="scientific">Erythrobacter mangrovi</name>
    <dbReference type="NCBI Taxonomy" id="2739433"/>
    <lineage>
        <taxon>Bacteria</taxon>
        <taxon>Pseudomonadati</taxon>
        <taxon>Pseudomonadota</taxon>
        <taxon>Alphaproteobacteria</taxon>
        <taxon>Sphingomonadales</taxon>
        <taxon>Erythrobacteraceae</taxon>
        <taxon>Erythrobacter/Porphyrobacter group</taxon>
        <taxon>Erythrobacter</taxon>
    </lineage>
</organism>
<evidence type="ECO:0000313" key="3">
    <source>
        <dbReference type="EMBL" id="QKG72306.1"/>
    </source>
</evidence>
<dbReference type="SUPFAM" id="SSF53756">
    <property type="entry name" value="UDP-Glycosyltransferase/glycogen phosphorylase"/>
    <property type="match status" value="1"/>
</dbReference>
<dbReference type="PANTHER" id="PTHR41244">
    <property type="entry name" value="RHAMNAN SYNTHESIS F"/>
    <property type="match status" value="1"/>
</dbReference>
<dbReference type="SUPFAM" id="SSF53448">
    <property type="entry name" value="Nucleotide-diphospho-sugar transferases"/>
    <property type="match status" value="1"/>
</dbReference>
<accession>A0A7D4BBY5</accession>
<dbReference type="InterPro" id="IPR001173">
    <property type="entry name" value="Glyco_trans_2-like"/>
</dbReference>
<evidence type="ECO:0000259" key="1">
    <source>
        <dbReference type="Pfam" id="PF00534"/>
    </source>
</evidence>
<protein>
    <submittedName>
        <fullName evidence="3">Glycoside hydrolase family 99-like domain-containing protein</fullName>
    </submittedName>
</protein>
<dbReference type="Gene3D" id="3.90.550.10">
    <property type="entry name" value="Spore Coat Polysaccharide Biosynthesis Protein SpsA, Chain A"/>
    <property type="match status" value="1"/>
</dbReference>
<dbReference type="Gene3D" id="3.40.50.2000">
    <property type="entry name" value="Glycogen Phosphorylase B"/>
    <property type="match status" value="2"/>
</dbReference>
<name>A0A7D4BBY5_9SPHN</name>
<dbReference type="RefSeq" id="WP_173215440.1">
    <property type="nucleotide sequence ID" value="NZ_CP053921.1"/>
</dbReference>
<dbReference type="InterPro" id="IPR001296">
    <property type="entry name" value="Glyco_trans_1"/>
</dbReference>
<dbReference type="GO" id="GO:0016757">
    <property type="term" value="F:glycosyltransferase activity"/>
    <property type="evidence" value="ECO:0007669"/>
    <property type="project" value="InterPro"/>
</dbReference>
<dbReference type="Proteomes" id="UP000504693">
    <property type="component" value="Chromosome"/>
</dbReference>
<proteinExistence type="predicted"/>
<dbReference type="KEGG" id="emv:HQR01_13555"/>
<dbReference type="PANTHER" id="PTHR41244:SF1">
    <property type="entry name" value="GLYCOSYLTRANSFERASE"/>
    <property type="match status" value="1"/>
</dbReference>
<feature type="domain" description="Glycosyltransferase 2-like" evidence="2">
    <location>
        <begin position="1071"/>
        <end position="1248"/>
    </location>
</feature>
<feature type="domain" description="Glycosyl transferase family 1" evidence="1">
    <location>
        <begin position="878"/>
        <end position="1033"/>
    </location>
</feature>
<dbReference type="CDD" id="cd11579">
    <property type="entry name" value="Glyco_tran_WbsX"/>
    <property type="match status" value="1"/>
</dbReference>
<dbReference type="EMBL" id="CP053921">
    <property type="protein sequence ID" value="QKG72306.1"/>
    <property type="molecule type" value="Genomic_DNA"/>
</dbReference>
<dbReference type="CDD" id="cd04186">
    <property type="entry name" value="GT_2_like_c"/>
    <property type="match status" value="1"/>
</dbReference>
<dbReference type="InterPro" id="IPR029044">
    <property type="entry name" value="Nucleotide-diphossugar_trans"/>
</dbReference>
<keyword evidence="4" id="KW-1185">Reference proteome</keyword>
<keyword evidence="3" id="KW-0378">Hydrolase</keyword>